<sequence length="21" mass="2674">MVERVSLWTQEQNMYTIDHRH</sequence>
<dbReference type="AlphaFoldDB" id="A0A2P2INH3"/>
<protein>
    <submittedName>
        <fullName evidence="1">Protein GDAP2 like</fullName>
    </submittedName>
</protein>
<reference evidence="1" key="1">
    <citation type="submission" date="2018-02" db="EMBL/GenBank/DDBJ databases">
        <title>Rhizophora mucronata_Transcriptome.</title>
        <authorList>
            <person name="Meera S.P."/>
            <person name="Sreeshan A."/>
            <person name="Augustine A."/>
        </authorList>
    </citation>
    <scope>NUCLEOTIDE SEQUENCE</scope>
    <source>
        <tissue evidence="1">Leaf</tissue>
    </source>
</reference>
<accession>A0A2P2INH3</accession>
<organism evidence="1">
    <name type="scientific">Rhizophora mucronata</name>
    <name type="common">Asiatic mangrove</name>
    <dbReference type="NCBI Taxonomy" id="61149"/>
    <lineage>
        <taxon>Eukaryota</taxon>
        <taxon>Viridiplantae</taxon>
        <taxon>Streptophyta</taxon>
        <taxon>Embryophyta</taxon>
        <taxon>Tracheophyta</taxon>
        <taxon>Spermatophyta</taxon>
        <taxon>Magnoliopsida</taxon>
        <taxon>eudicotyledons</taxon>
        <taxon>Gunneridae</taxon>
        <taxon>Pentapetalae</taxon>
        <taxon>rosids</taxon>
        <taxon>fabids</taxon>
        <taxon>Malpighiales</taxon>
        <taxon>Rhizophoraceae</taxon>
        <taxon>Rhizophora</taxon>
    </lineage>
</organism>
<name>A0A2P2INH3_RHIMU</name>
<dbReference type="EMBL" id="GGEC01002285">
    <property type="protein sequence ID" value="MBW82768.1"/>
    <property type="molecule type" value="Transcribed_RNA"/>
</dbReference>
<proteinExistence type="predicted"/>
<evidence type="ECO:0000313" key="1">
    <source>
        <dbReference type="EMBL" id="MBW82768.1"/>
    </source>
</evidence>